<evidence type="ECO:0000313" key="9">
    <source>
        <dbReference type="EMBL" id="OQE29378.1"/>
    </source>
</evidence>
<keyword evidence="4 6" id="KW-0472">Membrane</keyword>
<dbReference type="EMBL" id="MLKD01000002">
    <property type="protein sequence ID" value="OQE29378.1"/>
    <property type="molecule type" value="Genomic_DNA"/>
</dbReference>
<proteinExistence type="predicted"/>
<name>A0A1V6TSL6_9EURO</name>
<keyword evidence="10" id="KW-1185">Reference proteome</keyword>
<evidence type="ECO:0000256" key="7">
    <source>
        <dbReference type="SAM" id="SignalP"/>
    </source>
</evidence>
<dbReference type="Pfam" id="PF01284">
    <property type="entry name" value="MARVEL"/>
    <property type="match status" value="1"/>
</dbReference>
<feature type="region of interest" description="Disordered" evidence="5">
    <location>
        <begin position="207"/>
        <end position="251"/>
    </location>
</feature>
<feature type="transmembrane region" description="Helical" evidence="6">
    <location>
        <begin position="59"/>
        <end position="84"/>
    </location>
</feature>
<dbReference type="GO" id="GO:0016020">
    <property type="term" value="C:membrane"/>
    <property type="evidence" value="ECO:0007669"/>
    <property type="project" value="UniProtKB-SubCell"/>
</dbReference>
<feature type="transmembrane region" description="Helical" evidence="6">
    <location>
        <begin position="133"/>
        <end position="164"/>
    </location>
</feature>
<keyword evidence="3 6" id="KW-1133">Transmembrane helix</keyword>
<keyword evidence="2 6" id="KW-0812">Transmembrane</keyword>
<evidence type="ECO:0000256" key="1">
    <source>
        <dbReference type="ARBA" id="ARBA00004141"/>
    </source>
</evidence>
<dbReference type="STRING" id="303698.A0A1V6TSL6"/>
<comment type="subcellular location">
    <subcellularLocation>
        <location evidence="1">Membrane</location>
        <topology evidence="1">Multi-pass membrane protein</topology>
    </subcellularLocation>
</comment>
<evidence type="ECO:0000256" key="6">
    <source>
        <dbReference type="SAM" id="Phobius"/>
    </source>
</evidence>
<reference evidence="10" key="1">
    <citation type="journal article" date="2017" name="Nat. Microbiol.">
        <title>Global analysis of biosynthetic gene clusters reveals vast potential of secondary metabolite production in Penicillium species.</title>
        <authorList>
            <person name="Nielsen J.C."/>
            <person name="Grijseels S."/>
            <person name="Prigent S."/>
            <person name="Ji B."/>
            <person name="Dainat J."/>
            <person name="Nielsen K.F."/>
            <person name="Frisvad J.C."/>
            <person name="Workman M."/>
            <person name="Nielsen J."/>
        </authorList>
    </citation>
    <scope>NUCLEOTIDE SEQUENCE [LARGE SCALE GENOMIC DNA]</scope>
    <source>
        <strain evidence="10">IBT 24891</strain>
    </source>
</reference>
<evidence type="ECO:0000256" key="5">
    <source>
        <dbReference type="SAM" id="MobiDB-lite"/>
    </source>
</evidence>
<organism evidence="9 10">
    <name type="scientific">Penicillium steckii</name>
    <dbReference type="NCBI Taxonomy" id="303698"/>
    <lineage>
        <taxon>Eukaryota</taxon>
        <taxon>Fungi</taxon>
        <taxon>Dikarya</taxon>
        <taxon>Ascomycota</taxon>
        <taxon>Pezizomycotina</taxon>
        <taxon>Eurotiomycetes</taxon>
        <taxon>Eurotiomycetidae</taxon>
        <taxon>Eurotiales</taxon>
        <taxon>Aspergillaceae</taxon>
        <taxon>Penicillium</taxon>
    </lineage>
</organism>
<accession>A0A1V6TSL6</accession>
<gene>
    <name evidence="9" type="ORF">PENSTE_c002G04964</name>
</gene>
<comment type="caution">
    <text evidence="9">The sequence shown here is derived from an EMBL/GenBank/DDBJ whole genome shotgun (WGS) entry which is preliminary data.</text>
</comment>
<protein>
    <recommendedName>
        <fullName evidence="8">MARVEL domain-containing protein</fullName>
    </recommendedName>
</protein>
<keyword evidence="7" id="KW-0732">Signal</keyword>
<evidence type="ECO:0000256" key="3">
    <source>
        <dbReference type="ARBA" id="ARBA00022989"/>
    </source>
</evidence>
<feature type="chain" id="PRO_5043668886" description="MARVEL domain-containing protein" evidence="7">
    <location>
        <begin position="20"/>
        <end position="251"/>
    </location>
</feature>
<feature type="transmembrane region" description="Helical" evidence="6">
    <location>
        <begin position="96"/>
        <end position="121"/>
    </location>
</feature>
<dbReference type="OrthoDB" id="2117453at2759"/>
<evidence type="ECO:0000313" key="10">
    <source>
        <dbReference type="Proteomes" id="UP000191285"/>
    </source>
</evidence>
<feature type="signal peptide" evidence="7">
    <location>
        <begin position="1"/>
        <end position="19"/>
    </location>
</feature>
<evidence type="ECO:0000259" key="8">
    <source>
        <dbReference type="Pfam" id="PF01284"/>
    </source>
</evidence>
<feature type="domain" description="MARVEL" evidence="8">
    <location>
        <begin position="8"/>
        <end position="154"/>
    </location>
</feature>
<evidence type="ECO:0000256" key="2">
    <source>
        <dbReference type="ARBA" id="ARBA00022692"/>
    </source>
</evidence>
<feature type="compositionally biased region" description="Low complexity" evidence="5">
    <location>
        <begin position="222"/>
        <end position="235"/>
    </location>
</feature>
<sequence>MLALHIALYVLLGTALAFAIVELGLSAYVVSEISGTRRAFRCNGLSCGYYNVKSSTPGILAFLIFTAVWTMLISVAAAILPWFFARRGAVTGKLNMILGIVTIVVYFITSVFWLACFADIVNVYGTGDSTNNYLNAIIAFAVLLWLIFLALTILTILTAVGVLLSSWPGYESMRKERASHGNGPQATDVPMSTTPVAAPVAAPVATVPSELSARDSEALHDQAPSQSHSISSPSAVTSAELDGSTHGYGQK</sequence>
<dbReference type="Proteomes" id="UP000191285">
    <property type="component" value="Unassembled WGS sequence"/>
</dbReference>
<evidence type="ECO:0000256" key="4">
    <source>
        <dbReference type="ARBA" id="ARBA00023136"/>
    </source>
</evidence>
<dbReference type="InterPro" id="IPR008253">
    <property type="entry name" value="Marvel"/>
</dbReference>
<dbReference type="AlphaFoldDB" id="A0A1V6TSL6"/>